<comment type="caution">
    <text evidence="1">The sequence shown here is derived from an EMBL/GenBank/DDBJ whole genome shotgun (WGS) entry which is preliminary data.</text>
</comment>
<keyword evidence="2" id="KW-1185">Reference proteome</keyword>
<evidence type="ECO:0000313" key="1">
    <source>
        <dbReference type="EMBL" id="EIN01290.1"/>
    </source>
</evidence>
<sequence length="38" mass="4211">MSAVISPCGTYRYLVKRQAESMSPMKSTALFVMLKLTA</sequence>
<protein>
    <recommendedName>
        <fullName evidence="3">Transposase</fullName>
    </recommendedName>
</protein>
<proteinExistence type="predicted"/>
<dbReference type="Proteomes" id="UP000004980">
    <property type="component" value="Unassembled WGS sequence"/>
</dbReference>
<organism evidence="1 2">
    <name type="scientific">Paraburkholderia hospita</name>
    <dbReference type="NCBI Taxonomy" id="169430"/>
    <lineage>
        <taxon>Bacteria</taxon>
        <taxon>Pseudomonadati</taxon>
        <taxon>Pseudomonadota</taxon>
        <taxon>Betaproteobacteria</taxon>
        <taxon>Burkholderiales</taxon>
        <taxon>Burkholderiaceae</taxon>
        <taxon>Paraburkholderia</taxon>
    </lineage>
</organism>
<accession>A0ABP2PV16</accession>
<reference evidence="1 2" key="1">
    <citation type="journal article" date="2012" name="J. Bacteriol.">
        <title>Draft Genome Sequence of the Soil Bacterium Burkholderia terrae Strain BS001, Which Interacts with Fungal Surface Structures.</title>
        <authorList>
            <person name="Nazir R."/>
            <person name="Hansen M.A."/>
            <person name="Sorensen S."/>
            <person name="van Elsas J.D."/>
        </authorList>
    </citation>
    <scope>NUCLEOTIDE SEQUENCE [LARGE SCALE GENOMIC DNA]</scope>
    <source>
        <strain evidence="1 2">BS001</strain>
    </source>
</reference>
<gene>
    <name evidence="1" type="ORF">WQE_10279</name>
</gene>
<evidence type="ECO:0008006" key="3">
    <source>
        <dbReference type="Google" id="ProtNLM"/>
    </source>
</evidence>
<dbReference type="EMBL" id="AKAU01000065">
    <property type="protein sequence ID" value="EIN01290.1"/>
    <property type="molecule type" value="Genomic_DNA"/>
</dbReference>
<name>A0ABP2PV16_9BURK</name>
<evidence type="ECO:0000313" key="2">
    <source>
        <dbReference type="Proteomes" id="UP000004980"/>
    </source>
</evidence>